<dbReference type="Gene3D" id="3.40.50.720">
    <property type="entry name" value="NAD(P)-binding Rossmann-like Domain"/>
    <property type="match status" value="1"/>
</dbReference>
<comment type="similarity">
    <text evidence="1 4">Belongs to the short-chain dehydrogenases/reductases (SDR) family.</text>
</comment>
<evidence type="ECO:0000256" key="4">
    <source>
        <dbReference type="RuleBase" id="RU000363"/>
    </source>
</evidence>
<evidence type="ECO:0000256" key="1">
    <source>
        <dbReference type="ARBA" id="ARBA00006484"/>
    </source>
</evidence>
<keyword evidence="3" id="KW-0560">Oxidoreductase</keyword>
<evidence type="ECO:0000256" key="2">
    <source>
        <dbReference type="ARBA" id="ARBA00022857"/>
    </source>
</evidence>
<evidence type="ECO:0000313" key="6">
    <source>
        <dbReference type="Proteomes" id="UP000182658"/>
    </source>
</evidence>
<dbReference type="InterPro" id="IPR036291">
    <property type="entry name" value="NAD(P)-bd_dom_sf"/>
</dbReference>
<dbReference type="OrthoDB" id="2102561at2759"/>
<dbReference type="EMBL" id="KV875095">
    <property type="protein sequence ID" value="OIW32275.1"/>
    <property type="molecule type" value="Genomic_DNA"/>
</dbReference>
<dbReference type="STRING" id="1408157.A0A1J7IYN6"/>
<dbReference type="FunCoup" id="A0A1J7IYN6">
    <property type="interactions" value="267"/>
</dbReference>
<dbReference type="GO" id="GO:0006654">
    <property type="term" value="P:phosphatidic acid biosynthetic process"/>
    <property type="evidence" value="ECO:0007669"/>
    <property type="project" value="TreeGrafter"/>
</dbReference>
<keyword evidence="6" id="KW-1185">Reference proteome</keyword>
<dbReference type="Proteomes" id="UP000182658">
    <property type="component" value="Unassembled WGS sequence"/>
</dbReference>
<dbReference type="PROSITE" id="PS00061">
    <property type="entry name" value="ADH_SHORT"/>
    <property type="match status" value="1"/>
</dbReference>
<accession>A0A1J7IYN6</accession>
<dbReference type="InterPro" id="IPR002347">
    <property type="entry name" value="SDR_fam"/>
</dbReference>
<protein>
    <submittedName>
        <fullName evidence="5">NAD(P)-binding protein</fullName>
    </submittedName>
</protein>
<organism evidence="5 6">
    <name type="scientific">Coniochaeta ligniaria NRRL 30616</name>
    <dbReference type="NCBI Taxonomy" id="1408157"/>
    <lineage>
        <taxon>Eukaryota</taxon>
        <taxon>Fungi</taxon>
        <taxon>Dikarya</taxon>
        <taxon>Ascomycota</taxon>
        <taxon>Pezizomycotina</taxon>
        <taxon>Sordariomycetes</taxon>
        <taxon>Sordariomycetidae</taxon>
        <taxon>Coniochaetales</taxon>
        <taxon>Coniochaetaceae</taxon>
        <taxon>Coniochaeta</taxon>
    </lineage>
</organism>
<dbReference type="GO" id="GO:0005783">
    <property type="term" value="C:endoplasmic reticulum"/>
    <property type="evidence" value="ECO:0007669"/>
    <property type="project" value="TreeGrafter"/>
</dbReference>
<keyword evidence="2" id="KW-0521">NADP</keyword>
<dbReference type="Pfam" id="PF00106">
    <property type="entry name" value="adh_short"/>
    <property type="match status" value="1"/>
</dbReference>
<dbReference type="GO" id="GO:0004806">
    <property type="term" value="F:triacylglycerol lipase activity"/>
    <property type="evidence" value="ECO:0007669"/>
    <property type="project" value="TreeGrafter"/>
</dbReference>
<dbReference type="InterPro" id="IPR020904">
    <property type="entry name" value="Sc_DH/Rdtase_CS"/>
</dbReference>
<evidence type="ECO:0000256" key="3">
    <source>
        <dbReference type="ARBA" id="ARBA00023002"/>
    </source>
</evidence>
<dbReference type="GO" id="GO:0019433">
    <property type="term" value="P:triglyceride catabolic process"/>
    <property type="evidence" value="ECO:0007669"/>
    <property type="project" value="TreeGrafter"/>
</dbReference>
<dbReference type="AlphaFoldDB" id="A0A1J7IYN6"/>
<sequence length="277" mass="29402">MSPKSVLITGCSDGGIGSGLAKVFAARGLKVIAAARSVSKMSSLATVSNITLLELDIRSSESIAAALKTVSIETGGTLDYLVNNAGVAYRCAALEADDQMARDLFDVNFWGVVDMCRTFAPLVIKAKGTIVNVSSLNCFVPMLWNSIYAASKAAVDTYSNTLRLELSPFGVKVLAIVAGAVETNMNNSNALPPNTLPTESSIFKPAEKYIAKATIPERMPVAKFADKVVGDILSGATGRVWRGAFVSRVWAIMTFCPQAVLDKLVMNNQGLDLLAKE</sequence>
<name>A0A1J7IYN6_9PEZI</name>
<reference evidence="5 6" key="1">
    <citation type="submission" date="2016-10" db="EMBL/GenBank/DDBJ databases">
        <title>Draft genome sequence of Coniochaeta ligniaria NRRL30616, a lignocellulolytic fungus for bioabatement of inhibitors in plant biomass hydrolysates.</title>
        <authorList>
            <consortium name="DOE Joint Genome Institute"/>
            <person name="Jimenez D.J."/>
            <person name="Hector R.E."/>
            <person name="Riley R."/>
            <person name="Sun H."/>
            <person name="Grigoriev I.V."/>
            <person name="Van Elsas J.D."/>
            <person name="Nichols N.N."/>
        </authorList>
    </citation>
    <scope>NUCLEOTIDE SEQUENCE [LARGE SCALE GENOMIC DNA]</scope>
    <source>
        <strain evidence="5 6">NRRL 30616</strain>
    </source>
</reference>
<evidence type="ECO:0000313" key="5">
    <source>
        <dbReference type="EMBL" id="OIW32275.1"/>
    </source>
</evidence>
<gene>
    <name evidence="5" type="ORF">CONLIGDRAFT_264985</name>
</gene>
<proteinExistence type="inferred from homology"/>
<dbReference type="PRINTS" id="PR00080">
    <property type="entry name" value="SDRFAMILY"/>
</dbReference>
<dbReference type="GO" id="GO:0005811">
    <property type="term" value="C:lipid droplet"/>
    <property type="evidence" value="ECO:0007669"/>
    <property type="project" value="TreeGrafter"/>
</dbReference>
<dbReference type="PANTHER" id="PTHR44169">
    <property type="entry name" value="NADPH-DEPENDENT 1-ACYLDIHYDROXYACETONE PHOSPHATE REDUCTASE"/>
    <property type="match status" value="1"/>
</dbReference>
<dbReference type="PANTHER" id="PTHR44169:SF6">
    <property type="entry name" value="NADPH-DEPENDENT 1-ACYLDIHYDROXYACETONE PHOSPHATE REDUCTASE"/>
    <property type="match status" value="1"/>
</dbReference>
<dbReference type="SUPFAM" id="SSF51735">
    <property type="entry name" value="NAD(P)-binding Rossmann-fold domains"/>
    <property type="match status" value="1"/>
</dbReference>
<dbReference type="GO" id="GO:0000140">
    <property type="term" value="F:acylglycerone-phosphate reductase (NADP+) activity"/>
    <property type="evidence" value="ECO:0007669"/>
    <property type="project" value="TreeGrafter"/>
</dbReference>
<dbReference type="CDD" id="cd05374">
    <property type="entry name" value="17beta-HSD-like_SDR_c"/>
    <property type="match status" value="1"/>
</dbReference>
<dbReference type="InParanoid" id="A0A1J7IYN6"/>
<dbReference type="PRINTS" id="PR00081">
    <property type="entry name" value="GDHRDH"/>
</dbReference>